<evidence type="ECO:0000313" key="3">
    <source>
        <dbReference type="Proteomes" id="UP000221168"/>
    </source>
</evidence>
<evidence type="ECO:0000313" key="2">
    <source>
        <dbReference type="EMBL" id="PHP67270.1"/>
    </source>
</evidence>
<dbReference type="Pfam" id="PF02036">
    <property type="entry name" value="SCP2"/>
    <property type="match status" value="1"/>
</dbReference>
<dbReference type="PANTHER" id="PTHR10094:SF25">
    <property type="entry name" value="SCP2 STEROL-BINDING DOMAIN-CONTAINING PROTEIN 1"/>
    <property type="match status" value="1"/>
</dbReference>
<proteinExistence type="predicted"/>
<dbReference type="Proteomes" id="UP000221168">
    <property type="component" value="Unassembled WGS sequence"/>
</dbReference>
<protein>
    <submittedName>
        <fullName evidence="2">Sterol-binding protein</fullName>
    </submittedName>
</protein>
<gene>
    <name evidence="2" type="ORF">CSC94_09510</name>
</gene>
<dbReference type="Gene3D" id="3.30.1050.10">
    <property type="entry name" value="SCP2 sterol-binding domain"/>
    <property type="match status" value="1"/>
</dbReference>
<name>A0A2G1QP83_9HYPH</name>
<organism evidence="2 3">
    <name type="scientific">Zhengella mangrovi</name>
    <dbReference type="NCBI Taxonomy" id="1982044"/>
    <lineage>
        <taxon>Bacteria</taxon>
        <taxon>Pseudomonadati</taxon>
        <taxon>Pseudomonadota</taxon>
        <taxon>Alphaproteobacteria</taxon>
        <taxon>Hyphomicrobiales</taxon>
        <taxon>Notoacmeibacteraceae</taxon>
        <taxon>Zhengella</taxon>
    </lineage>
</organism>
<feature type="domain" description="SCP2" evidence="1">
    <location>
        <begin position="35"/>
        <end position="93"/>
    </location>
</feature>
<dbReference type="SUPFAM" id="SSF55718">
    <property type="entry name" value="SCP-like"/>
    <property type="match status" value="1"/>
</dbReference>
<evidence type="ECO:0000259" key="1">
    <source>
        <dbReference type="Pfam" id="PF02036"/>
    </source>
</evidence>
<accession>A0A2G1QP83</accession>
<dbReference type="AlphaFoldDB" id="A0A2G1QP83"/>
<dbReference type="InterPro" id="IPR003033">
    <property type="entry name" value="SCP2_sterol-bd_dom"/>
</dbReference>
<dbReference type="OrthoDB" id="9809312at2"/>
<keyword evidence="3" id="KW-1185">Reference proteome</keyword>
<sequence length="93" mass="9772">MTMEEIAAQMKEKVASGGLPSSVKFDCGSDGVILIDGTTVSTTDGDADCTIKMDKSDFEDMIAGELDPTAAFMQGKIKIEGDMSVAMQLSSLL</sequence>
<dbReference type="RefSeq" id="WP_099306097.1">
    <property type="nucleotide sequence ID" value="NZ_PDVP01000004.1"/>
</dbReference>
<comment type="caution">
    <text evidence="2">The sequence shown here is derived from an EMBL/GenBank/DDBJ whole genome shotgun (WGS) entry which is preliminary data.</text>
</comment>
<dbReference type="InterPro" id="IPR036527">
    <property type="entry name" value="SCP2_sterol-bd_dom_sf"/>
</dbReference>
<dbReference type="PANTHER" id="PTHR10094">
    <property type="entry name" value="STEROL CARRIER PROTEIN 2 SCP-2 FAMILY PROTEIN"/>
    <property type="match status" value="1"/>
</dbReference>
<reference evidence="2 3" key="1">
    <citation type="submission" date="2017-10" db="EMBL/GenBank/DDBJ databases">
        <title>Sedimentibacterium mangrovi gen. nov., sp. nov., a novel member of family Phyllobacteriacea isolated from mangrove sediment.</title>
        <authorList>
            <person name="Liao H."/>
            <person name="Tian Y."/>
        </authorList>
    </citation>
    <scope>NUCLEOTIDE SEQUENCE [LARGE SCALE GENOMIC DNA]</scope>
    <source>
        <strain evidence="2 3">X9-2-2</strain>
    </source>
</reference>
<dbReference type="EMBL" id="PDVP01000004">
    <property type="protein sequence ID" value="PHP67270.1"/>
    <property type="molecule type" value="Genomic_DNA"/>
</dbReference>
<dbReference type="GO" id="GO:0005829">
    <property type="term" value="C:cytosol"/>
    <property type="evidence" value="ECO:0007669"/>
    <property type="project" value="TreeGrafter"/>
</dbReference>